<dbReference type="InterPro" id="IPR036163">
    <property type="entry name" value="HMA_dom_sf"/>
</dbReference>
<dbReference type="CDD" id="cd00371">
    <property type="entry name" value="HMA"/>
    <property type="match status" value="1"/>
</dbReference>
<protein>
    <submittedName>
        <fullName evidence="3">Cation transporter</fullName>
    </submittedName>
</protein>
<organism evidence="3 4">
    <name type="scientific">Abyssalbus ytuae</name>
    <dbReference type="NCBI Taxonomy" id="2926907"/>
    <lineage>
        <taxon>Bacteria</taxon>
        <taxon>Pseudomonadati</taxon>
        <taxon>Bacteroidota</taxon>
        <taxon>Flavobacteriia</taxon>
        <taxon>Flavobacteriales</taxon>
        <taxon>Flavobacteriaceae</taxon>
        <taxon>Abyssalbus</taxon>
    </lineage>
</organism>
<evidence type="ECO:0000313" key="4">
    <source>
        <dbReference type="Proteomes" id="UP000831290"/>
    </source>
</evidence>
<keyword evidence="1" id="KW-0479">Metal-binding</keyword>
<evidence type="ECO:0000313" key="3">
    <source>
        <dbReference type="EMBL" id="UOB16234.1"/>
    </source>
</evidence>
<keyword evidence="4" id="KW-1185">Reference proteome</keyword>
<reference evidence="3" key="1">
    <citation type="submission" date="2022-03" db="EMBL/GenBank/DDBJ databases">
        <title>Description of Abyssus ytuae gen. nov., sp. nov., a novel member of the family Flavobacteriaceae isolated from the sediment of Mariana Trench.</title>
        <authorList>
            <person name="Zhang J."/>
            <person name="Xu X."/>
        </authorList>
    </citation>
    <scope>NUCLEOTIDE SEQUENCE</scope>
    <source>
        <strain evidence="3">MT3330</strain>
    </source>
</reference>
<dbReference type="AlphaFoldDB" id="A0A9E6ZKH5"/>
<feature type="domain" description="HMA" evidence="2">
    <location>
        <begin position="46"/>
        <end position="113"/>
    </location>
</feature>
<gene>
    <name evidence="3" type="ORF">MQE35_10850</name>
</gene>
<dbReference type="Gene3D" id="3.30.70.100">
    <property type="match status" value="1"/>
</dbReference>
<dbReference type="PROSITE" id="PS50846">
    <property type="entry name" value="HMA_2"/>
    <property type="match status" value="1"/>
</dbReference>
<dbReference type="PROSITE" id="PS51257">
    <property type="entry name" value="PROKAR_LIPOPROTEIN"/>
    <property type="match status" value="1"/>
</dbReference>
<dbReference type="Pfam" id="PF00403">
    <property type="entry name" value="HMA"/>
    <property type="match status" value="1"/>
</dbReference>
<name>A0A9E6ZKH5_9FLAO</name>
<dbReference type="Proteomes" id="UP000831290">
    <property type="component" value="Chromosome"/>
</dbReference>
<dbReference type="GO" id="GO:0046872">
    <property type="term" value="F:metal ion binding"/>
    <property type="evidence" value="ECO:0007669"/>
    <property type="project" value="UniProtKB-KW"/>
</dbReference>
<proteinExistence type="predicted"/>
<dbReference type="RefSeq" id="WP_255841400.1">
    <property type="nucleotide sequence ID" value="NZ_CP094358.1"/>
</dbReference>
<dbReference type="KEGG" id="fbm:MQE35_10850"/>
<evidence type="ECO:0000259" key="2">
    <source>
        <dbReference type="PROSITE" id="PS50846"/>
    </source>
</evidence>
<dbReference type="InterPro" id="IPR006121">
    <property type="entry name" value="HMA_dom"/>
</dbReference>
<dbReference type="SUPFAM" id="SSF55008">
    <property type="entry name" value="HMA, heavy metal-associated domain"/>
    <property type="match status" value="1"/>
</dbReference>
<sequence length="160" mass="17100">MKKVLLIFVITALIFSCKNEKNGKENEAVKTEQAALHDTDVAANYQKAEFTIEGMTCAIGCAATIQKNLAGLDGVKEANVNFDTKLATVEYNEAKLSFDDLAKTVTSTGNGDTYTVVTNTGKTEKHSAGCAKECCKGKTKAQKKNCGKDGCKKPCCSKKA</sequence>
<accession>A0A9E6ZKH5</accession>
<dbReference type="EMBL" id="CP094358">
    <property type="protein sequence ID" value="UOB16234.1"/>
    <property type="molecule type" value="Genomic_DNA"/>
</dbReference>
<evidence type="ECO:0000256" key="1">
    <source>
        <dbReference type="ARBA" id="ARBA00022723"/>
    </source>
</evidence>
<dbReference type="FunFam" id="3.30.70.100:FF:000001">
    <property type="entry name" value="ATPase copper transporting beta"/>
    <property type="match status" value="1"/>
</dbReference>